<dbReference type="AlphaFoldDB" id="A0A9P6SR54"/>
<dbReference type="Proteomes" id="UP000749646">
    <property type="component" value="Unassembled WGS sequence"/>
</dbReference>
<reference evidence="1" key="1">
    <citation type="journal article" date="2020" name="Fungal Divers.">
        <title>Resolving the Mortierellaceae phylogeny through synthesis of multi-gene phylogenetics and phylogenomics.</title>
        <authorList>
            <person name="Vandepol N."/>
            <person name="Liber J."/>
            <person name="Desiro A."/>
            <person name="Na H."/>
            <person name="Kennedy M."/>
            <person name="Barry K."/>
            <person name="Grigoriev I.V."/>
            <person name="Miller A.N."/>
            <person name="O'Donnell K."/>
            <person name="Stajich J.E."/>
            <person name="Bonito G."/>
        </authorList>
    </citation>
    <scope>NUCLEOTIDE SEQUENCE</scope>
    <source>
        <strain evidence="1">MES-2147</strain>
    </source>
</reference>
<accession>A0A9P6SR54</accession>
<organism evidence="1 2">
    <name type="scientific">Modicella reniformis</name>
    <dbReference type="NCBI Taxonomy" id="1440133"/>
    <lineage>
        <taxon>Eukaryota</taxon>
        <taxon>Fungi</taxon>
        <taxon>Fungi incertae sedis</taxon>
        <taxon>Mucoromycota</taxon>
        <taxon>Mortierellomycotina</taxon>
        <taxon>Mortierellomycetes</taxon>
        <taxon>Mortierellales</taxon>
        <taxon>Mortierellaceae</taxon>
        <taxon>Modicella</taxon>
    </lineage>
</organism>
<keyword evidence="2" id="KW-1185">Reference proteome</keyword>
<evidence type="ECO:0000313" key="1">
    <source>
        <dbReference type="EMBL" id="KAF9991591.1"/>
    </source>
</evidence>
<protein>
    <submittedName>
        <fullName evidence="1">Uncharacterized protein</fullName>
    </submittedName>
</protein>
<gene>
    <name evidence="1" type="ORF">BGZ65_000388</name>
</gene>
<name>A0A9P6SR54_9FUNG</name>
<proteinExistence type="predicted"/>
<evidence type="ECO:0000313" key="2">
    <source>
        <dbReference type="Proteomes" id="UP000749646"/>
    </source>
</evidence>
<feature type="non-terminal residue" evidence="1">
    <location>
        <position position="100"/>
    </location>
</feature>
<comment type="caution">
    <text evidence="1">The sequence shown here is derived from an EMBL/GenBank/DDBJ whole genome shotgun (WGS) entry which is preliminary data.</text>
</comment>
<dbReference type="EMBL" id="JAAAHW010002652">
    <property type="protein sequence ID" value="KAF9991591.1"/>
    <property type="molecule type" value="Genomic_DNA"/>
</dbReference>
<sequence length="100" mass="11671">MSTYPSIRVSSETSKESWRQVSQLDSYFLEIPAENWRPGGFERTDLNVFLDGFAARCRLNPVSTYARNILKYLSTTAGEELKKKVREKLELRKMTYSNRL</sequence>